<feature type="region of interest" description="Disordered" evidence="1">
    <location>
        <begin position="1"/>
        <end position="26"/>
    </location>
</feature>
<evidence type="ECO:0000313" key="2">
    <source>
        <dbReference type="EMBL" id="MBX56609.1"/>
    </source>
</evidence>
<sequence>MSGGIGPVKKFSETSIVRKSVHEPSS</sequence>
<protein>
    <submittedName>
        <fullName evidence="2">Uncharacterized protein</fullName>
    </submittedName>
</protein>
<dbReference type="EMBL" id="GGEC01076125">
    <property type="protein sequence ID" value="MBX56609.1"/>
    <property type="molecule type" value="Transcribed_RNA"/>
</dbReference>
<accession>A0A2P2PPR9</accession>
<evidence type="ECO:0000256" key="1">
    <source>
        <dbReference type="SAM" id="MobiDB-lite"/>
    </source>
</evidence>
<organism evidence="2">
    <name type="scientific">Rhizophora mucronata</name>
    <name type="common">Asiatic mangrove</name>
    <dbReference type="NCBI Taxonomy" id="61149"/>
    <lineage>
        <taxon>Eukaryota</taxon>
        <taxon>Viridiplantae</taxon>
        <taxon>Streptophyta</taxon>
        <taxon>Embryophyta</taxon>
        <taxon>Tracheophyta</taxon>
        <taxon>Spermatophyta</taxon>
        <taxon>Magnoliopsida</taxon>
        <taxon>eudicotyledons</taxon>
        <taxon>Gunneridae</taxon>
        <taxon>Pentapetalae</taxon>
        <taxon>rosids</taxon>
        <taxon>fabids</taxon>
        <taxon>Malpighiales</taxon>
        <taxon>Rhizophoraceae</taxon>
        <taxon>Rhizophora</taxon>
    </lineage>
</organism>
<dbReference type="AlphaFoldDB" id="A0A2P2PPR9"/>
<name>A0A2P2PPR9_RHIMU</name>
<reference evidence="2" key="1">
    <citation type="submission" date="2018-02" db="EMBL/GenBank/DDBJ databases">
        <title>Rhizophora mucronata_Transcriptome.</title>
        <authorList>
            <person name="Meera S.P."/>
            <person name="Sreeshan A."/>
            <person name="Augustine A."/>
        </authorList>
    </citation>
    <scope>NUCLEOTIDE SEQUENCE</scope>
    <source>
        <tissue evidence="2">Leaf</tissue>
    </source>
</reference>
<proteinExistence type="predicted"/>